<gene>
    <name evidence="1" type="ORF">SMTD_LOCUS18542</name>
</gene>
<dbReference type="Proteomes" id="UP000269396">
    <property type="component" value="Unassembled WGS sequence"/>
</dbReference>
<dbReference type="AlphaFoldDB" id="A0A3P8KBQ0"/>
<protein>
    <submittedName>
        <fullName evidence="1">Uncharacterized protein</fullName>
    </submittedName>
</protein>
<sequence length="315" mass="35513">MDYCDRASVQPLVQRSGDPFNSGTNLLKNPKNSISAEPLCHIDPSNDDLKVVPQKFKRLLSPEFEDDVNNIKSKTKTKRHRHFKTTVDFKNLTDSNNHDNKDETNIILSHSETSESNKECSNLNDNNDMNNLAKISTHDTNNTTKAANSLIASSLNTSKTTKLSRSGSSLSGYQLRFNQEKNRHLKSSIFNTSQPSTPVNCKTNIIHLKLLGSHNGTCIELTLSTNDNGHDELETSSDILFCSSCICLFESSLLMFKPAIDQYLIDICASCADSLDIALIHKYYKQRWIMCMSRIQDQRFIPFEIRQLDILASQS</sequence>
<evidence type="ECO:0000313" key="2">
    <source>
        <dbReference type="Proteomes" id="UP000269396"/>
    </source>
</evidence>
<dbReference type="EMBL" id="UZAL01040671">
    <property type="protein sequence ID" value="VDP77389.1"/>
    <property type="molecule type" value="Genomic_DNA"/>
</dbReference>
<name>A0A3P8KBQ0_9TREM</name>
<reference evidence="1 2" key="1">
    <citation type="submission" date="2018-11" db="EMBL/GenBank/DDBJ databases">
        <authorList>
            <consortium name="Pathogen Informatics"/>
        </authorList>
    </citation>
    <scope>NUCLEOTIDE SEQUENCE [LARGE SCALE GENOMIC DNA]</scope>
    <source>
        <strain>Denwood</strain>
        <strain evidence="2">Zambia</strain>
    </source>
</reference>
<accession>A0A3P8KBQ0</accession>
<proteinExistence type="predicted"/>
<keyword evidence="2" id="KW-1185">Reference proteome</keyword>
<evidence type="ECO:0000313" key="1">
    <source>
        <dbReference type="EMBL" id="VDP77389.1"/>
    </source>
</evidence>
<organism evidence="1 2">
    <name type="scientific">Schistosoma mattheei</name>
    <dbReference type="NCBI Taxonomy" id="31246"/>
    <lineage>
        <taxon>Eukaryota</taxon>
        <taxon>Metazoa</taxon>
        <taxon>Spiralia</taxon>
        <taxon>Lophotrochozoa</taxon>
        <taxon>Platyhelminthes</taxon>
        <taxon>Trematoda</taxon>
        <taxon>Digenea</taxon>
        <taxon>Strigeidida</taxon>
        <taxon>Schistosomatoidea</taxon>
        <taxon>Schistosomatidae</taxon>
        <taxon>Schistosoma</taxon>
    </lineage>
</organism>